<dbReference type="GeneID" id="96886277"/>
<dbReference type="NCBIfam" id="TIGR00739">
    <property type="entry name" value="yajC"/>
    <property type="match status" value="1"/>
</dbReference>
<evidence type="ECO:0000313" key="15">
    <source>
        <dbReference type="Proteomes" id="UP000007038"/>
    </source>
</evidence>
<reference evidence="15" key="1">
    <citation type="submission" date="2010-11" db="EMBL/GenBank/DDBJ databases">
        <title>Complete genome sequence of Candidatus Liberibacter solanacearum CLso-ZC1.</title>
        <authorList>
            <person name="Lin H."/>
            <person name="Doddapaneni H.V."/>
            <person name="Lou B."/>
            <person name="Civerolo E.L."/>
            <person name="Chen C."/>
            <person name="Duan Y."/>
            <person name="Zhou L."/>
            <person name="Glynn J."/>
        </authorList>
    </citation>
    <scope>NUCLEOTIDE SEQUENCE [LARGE SCALE GENOMIC DNA]</scope>
    <source>
        <strain evidence="15">CLso-ZC1</strain>
    </source>
</reference>
<evidence type="ECO:0000256" key="6">
    <source>
        <dbReference type="ARBA" id="ARBA00022448"/>
    </source>
</evidence>
<evidence type="ECO:0000313" key="14">
    <source>
        <dbReference type="EMBL" id="ADR52582.1"/>
    </source>
</evidence>
<dbReference type="SMART" id="SM01323">
    <property type="entry name" value="YajC"/>
    <property type="match status" value="1"/>
</dbReference>
<comment type="similarity">
    <text evidence="3">Belongs to the YajC family.</text>
</comment>
<dbReference type="Proteomes" id="UP000007038">
    <property type="component" value="Chromosome"/>
</dbReference>
<comment type="function">
    <text evidence="1">The SecYEG-SecDF-YajC-YidC holo-translocon (HTL) protein secretase/insertase is a supercomplex required for protein secretion, insertion of proteins into membranes, and assembly of membrane protein complexes. While the SecYEG complex is essential for assembly of a number of proteins and complexes, the SecDF-YajC-YidC subcomplex facilitates these functions.</text>
</comment>
<reference evidence="14 15" key="3">
    <citation type="journal article" date="2011" name="PLoS ONE">
        <title>The Complete Genome Sequence of 'Candidatus Liberibacter solanacearum', the Bacterium Associated with Potato Zebra Chip Disease.</title>
        <authorList>
            <person name="Lin H."/>
            <person name="Lou B."/>
            <person name="Glynn J.M."/>
            <person name="Doddapaneni H."/>
            <person name="Civerolo E.L."/>
            <person name="Chen C."/>
            <person name="Duan Y."/>
            <person name="Zhou L."/>
            <person name="Vahling C.M."/>
        </authorList>
    </citation>
    <scope>NUCLEOTIDE SEQUENCE [LARGE SCALE GENOMIC DNA]</scope>
    <source>
        <strain evidence="14 15">CLso-ZC1</strain>
    </source>
</reference>
<keyword evidence="8 13" id="KW-0812">Transmembrane</keyword>
<sequence>MLFTKAYAQSDAPSINSVTSPLEMAFLFFVLAVVWYFLLIRPQRQQFKKRSEMLHNLRRGDSIVTAAGIIGKITKVIDDSEVEVEISEGVRVHVLRSYISEVLSKPEPVMIK</sequence>
<dbReference type="EMBL" id="CP002371">
    <property type="protein sequence ID" value="ADR52582.1"/>
    <property type="molecule type" value="Genomic_DNA"/>
</dbReference>
<keyword evidence="10 13" id="KW-1133">Transmembrane helix</keyword>
<dbReference type="PANTHER" id="PTHR33909:SF1">
    <property type="entry name" value="SEC TRANSLOCON ACCESSORY COMPLEX SUBUNIT YAJC"/>
    <property type="match status" value="1"/>
</dbReference>
<dbReference type="eggNOG" id="COG1862">
    <property type="taxonomic scope" value="Bacteria"/>
</dbReference>
<evidence type="ECO:0000256" key="13">
    <source>
        <dbReference type="SAM" id="Phobius"/>
    </source>
</evidence>
<keyword evidence="9" id="KW-0653">Protein transport</keyword>
<keyword evidence="6" id="KW-0813">Transport</keyword>
<dbReference type="GO" id="GO:0015031">
    <property type="term" value="P:protein transport"/>
    <property type="evidence" value="ECO:0007669"/>
    <property type="project" value="UniProtKB-KW"/>
</dbReference>
<evidence type="ECO:0000256" key="10">
    <source>
        <dbReference type="ARBA" id="ARBA00022989"/>
    </source>
</evidence>
<comment type="subcellular location">
    <subcellularLocation>
        <location evidence="2">Cell membrane</location>
        <topology evidence="2">Single-pass membrane protein</topology>
    </subcellularLocation>
</comment>
<dbReference type="InterPro" id="IPR003849">
    <property type="entry name" value="Preprotein_translocase_YajC"/>
</dbReference>
<evidence type="ECO:0000256" key="12">
    <source>
        <dbReference type="ARBA" id="ARBA00023136"/>
    </source>
</evidence>
<comment type="subunit">
    <text evidence="4">Part of the SecDF-YidC-YajC translocase complex. The SecDF-YidC-YajC translocase forms a supercomplex with SecYEG, called the holo-translocon (HTL).</text>
</comment>
<organism evidence="14 15">
    <name type="scientific">Liberibacter solanacearum (strain CLso-ZC1)</name>
    <dbReference type="NCBI Taxonomy" id="658172"/>
    <lineage>
        <taxon>Bacteria</taxon>
        <taxon>Pseudomonadati</taxon>
        <taxon>Pseudomonadota</taxon>
        <taxon>Alphaproteobacteria</taxon>
        <taxon>Hyphomicrobiales</taxon>
        <taxon>Rhizobiaceae</taxon>
        <taxon>Liberibacter</taxon>
    </lineage>
</organism>
<evidence type="ECO:0000256" key="8">
    <source>
        <dbReference type="ARBA" id="ARBA00022692"/>
    </source>
</evidence>
<dbReference type="Pfam" id="PF02699">
    <property type="entry name" value="YajC"/>
    <property type="match status" value="1"/>
</dbReference>
<evidence type="ECO:0000256" key="2">
    <source>
        <dbReference type="ARBA" id="ARBA00004162"/>
    </source>
</evidence>
<dbReference type="RefSeq" id="WP_013462238.1">
    <property type="nucleotide sequence ID" value="NC_014774.1"/>
</dbReference>
<evidence type="ECO:0000256" key="5">
    <source>
        <dbReference type="ARBA" id="ARBA00014962"/>
    </source>
</evidence>
<dbReference type="PANTHER" id="PTHR33909">
    <property type="entry name" value="SEC TRANSLOCON ACCESSORY COMPLEX SUBUNIT YAJC"/>
    <property type="match status" value="1"/>
</dbReference>
<dbReference type="KEGG" id="lso:CKC_04165"/>
<evidence type="ECO:0000256" key="11">
    <source>
        <dbReference type="ARBA" id="ARBA00023010"/>
    </source>
</evidence>
<gene>
    <name evidence="14" type="ordered locus">CKC_04165</name>
</gene>
<keyword evidence="11" id="KW-0811">Translocation</keyword>
<evidence type="ECO:0000256" key="9">
    <source>
        <dbReference type="ARBA" id="ARBA00022927"/>
    </source>
</evidence>
<keyword evidence="12 13" id="KW-0472">Membrane</keyword>
<dbReference type="HOGENOM" id="CLU_116157_2_0_5"/>
<protein>
    <recommendedName>
        <fullName evidence="5">Sec translocon accessory complex subunit YajC</fullName>
    </recommendedName>
</protein>
<evidence type="ECO:0000256" key="7">
    <source>
        <dbReference type="ARBA" id="ARBA00022475"/>
    </source>
</evidence>
<feature type="transmembrane region" description="Helical" evidence="13">
    <location>
        <begin position="20"/>
        <end position="40"/>
    </location>
</feature>
<keyword evidence="7" id="KW-1003">Cell membrane</keyword>
<accession>E4UBA3</accession>
<evidence type="ECO:0000256" key="4">
    <source>
        <dbReference type="ARBA" id="ARBA00011718"/>
    </source>
</evidence>
<dbReference type="STRING" id="658172.CKC_04165"/>
<evidence type="ECO:0000256" key="3">
    <source>
        <dbReference type="ARBA" id="ARBA00006742"/>
    </source>
</evidence>
<reference key="2">
    <citation type="submission" date="2010-11" db="EMBL/GenBank/DDBJ databases">
        <authorList>
            <person name="Lin H."/>
            <person name="Doddapaneni H.V."/>
            <person name="Lou B."/>
            <person name="Civerolo E.L."/>
            <person name="Chen C."/>
            <person name="Duan Y."/>
            <person name="Zhou L."/>
            <person name="Glynn J."/>
        </authorList>
    </citation>
    <scope>NUCLEOTIDE SEQUENCE</scope>
    <source>
        <strain>CLso-ZC1</strain>
    </source>
</reference>
<name>E4UBA3_LIBSC</name>
<dbReference type="PRINTS" id="PR01853">
    <property type="entry name" value="YAJCTRNLCASE"/>
</dbReference>
<proteinExistence type="inferred from homology"/>
<dbReference type="AlphaFoldDB" id="E4UBA3"/>
<dbReference type="GO" id="GO:0005886">
    <property type="term" value="C:plasma membrane"/>
    <property type="evidence" value="ECO:0007669"/>
    <property type="project" value="UniProtKB-SubCell"/>
</dbReference>
<evidence type="ECO:0000256" key="1">
    <source>
        <dbReference type="ARBA" id="ARBA00002061"/>
    </source>
</evidence>